<organism evidence="1 2">
    <name type="scientific">Datura stramonium</name>
    <name type="common">Jimsonweed</name>
    <name type="synonym">Common thornapple</name>
    <dbReference type="NCBI Taxonomy" id="4076"/>
    <lineage>
        <taxon>Eukaryota</taxon>
        <taxon>Viridiplantae</taxon>
        <taxon>Streptophyta</taxon>
        <taxon>Embryophyta</taxon>
        <taxon>Tracheophyta</taxon>
        <taxon>Spermatophyta</taxon>
        <taxon>Magnoliopsida</taxon>
        <taxon>eudicotyledons</taxon>
        <taxon>Gunneridae</taxon>
        <taxon>Pentapetalae</taxon>
        <taxon>asterids</taxon>
        <taxon>lamiids</taxon>
        <taxon>Solanales</taxon>
        <taxon>Solanaceae</taxon>
        <taxon>Solanoideae</taxon>
        <taxon>Datureae</taxon>
        <taxon>Datura</taxon>
    </lineage>
</organism>
<keyword evidence="2" id="KW-1185">Reference proteome</keyword>
<dbReference type="Proteomes" id="UP000823775">
    <property type="component" value="Unassembled WGS sequence"/>
</dbReference>
<reference evidence="1 2" key="1">
    <citation type="journal article" date="2021" name="BMC Genomics">
        <title>Datura genome reveals duplications of psychoactive alkaloid biosynthetic genes and high mutation rate following tissue culture.</title>
        <authorList>
            <person name="Rajewski A."/>
            <person name="Carter-House D."/>
            <person name="Stajich J."/>
            <person name="Litt A."/>
        </authorList>
    </citation>
    <scope>NUCLEOTIDE SEQUENCE [LARGE SCALE GENOMIC DNA]</scope>
    <source>
        <strain evidence="1">AR-01</strain>
    </source>
</reference>
<dbReference type="EMBL" id="JACEIK010005100">
    <property type="protein sequence ID" value="MCE0480706.1"/>
    <property type="molecule type" value="Genomic_DNA"/>
</dbReference>
<name>A0ABS8VJK2_DATST</name>
<feature type="non-terminal residue" evidence="1">
    <location>
        <position position="112"/>
    </location>
</feature>
<evidence type="ECO:0000313" key="2">
    <source>
        <dbReference type="Proteomes" id="UP000823775"/>
    </source>
</evidence>
<protein>
    <submittedName>
        <fullName evidence="1">Uncharacterized protein</fullName>
    </submittedName>
</protein>
<comment type="caution">
    <text evidence="1">The sequence shown here is derived from an EMBL/GenBank/DDBJ whole genome shotgun (WGS) entry which is preliminary data.</text>
</comment>
<proteinExistence type="predicted"/>
<sequence length="112" mass="12725">MVALLEKEVVEGHQSRLILLYHMLKVLYLRDRCIVREAILRKLRVLLVEANLHNKNQLATVVGNILDPQLLQLYLPYLKALLPRLRAVGIGGASTLGRQDQFYGLVPRADSK</sequence>
<evidence type="ECO:0000313" key="1">
    <source>
        <dbReference type="EMBL" id="MCE0480706.1"/>
    </source>
</evidence>
<gene>
    <name evidence="1" type="ORF">HAX54_037798</name>
</gene>
<accession>A0ABS8VJK2</accession>